<dbReference type="InterPro" id="IPR000150">
    <property type="entry name" value="Cof"/>
</dbReference>
<reference evidence="1 2" key="2">
    <citation type="submission" date="2014-09" db="EMBL/GenBank/DDBJ databases">
        <authorList>
            <consortium name="NBRP consortium"/>
            <person name="Sawabe T."/>
            <person name="Meirelles P."/>
            <person name="Nakanishi M."/>
            <person name="Sayaka M."/>
            <person name="Hattori M."/>
            <person name="Ohkuma M."/>
        </authorList>
    </citation>
    <scope>NUCLEOTIDE SEQUENCE [LARGE SCALE GENOMIC DNA]</scope>
    <source>
        <strain evidence="2">JCM19235</strain>
    </source>
</reference>
<dbReference type="InterPro" id="IPR006379">
    <property type="entry name" value="HAD-SF_hydro_IIB"/>
</dbReference>
<sequence length="272" mass="30845">MKYKLVAIDLDGTLLNSHGDIWPEVVKQIKTLSNNINFILTTGRHHSTVVFYHQQLALKTPIICCNGSYLYEVTSGRYSYKSAIEKADVDYFLSRSENLDLIAYADDKIILEHRHPANYINKLEKWGKHLPEGLQPQIIRVDSVKEEIVKVKQVWTFVTEGTEQEISSIQNDSRIVNQFSFEQSWYNRIGFNRKGNSKGVLLSKLMTAMGISPFETAAVGDNDNDVSMFDAVGLPIAMNNATDKLKQQARYITTSSNDDNGMLEALDFINKQ</sequence>
<keyword evidence="2" id="KW-1185">Reference proteome</keyword>
<dbReference type="GO" id="GO:0000287">
    <property type="term" value="F:magnesium ion binding"/>
    <property type="evidence" value="ECO:0007669"/>
    <property type="project" value="TreeGrafter"/>
</dbReference>
<evidence type="ECO:0000313" key="2">
    <source>
        <dbReference type="Proteomes" id="UP000029228"/>
    </source>
</evidence>
<protein>
    <submittedName>
        <fullName evidence="1">Predicted hydrolase</fullName>
    </submittedName>
</protein>
<dbReference type="InterPro" id="IPR023214">
    <property type="entry name" value="HAD_sf"/>
</dbReference>
<dbReference type="AlphaFoldDB" id="A0A090RYZ4"/>
<reference evidence="1 2" key="1">
    <citation type="submission" date="2014-09" db="EMBL/GenBank/DDBJ databases">
        <title>Vibrio maritimus JCM 19235. (C45) whole genome shotgun sequence.</title>
        <authorList>
            <person name="Sawabe T."/>
            <person name="Meirelles P."/>
            <person name="Nakanishi M."/>
            <person name="Sayaka M."/>
            <person name="Hattori M."/>
            <person name="Ohkuma M."/>
        </authorList>
    </citation>
    <scope>NUCLEOTIDE SEQUENCE [LARGE SCALE GENOMIC DNA]</scope>
    <source>
        <strain evidence="2">JCM19235</strain>
    </source>
</reference>
<dbReference type="SFLD" id="SFLDS00003">
    <property type="entry name" value="Haloacid_Dehalogenase"/>
    <property type="match status" value="1"/>
</dbReference>
<dbReference type="NCBIfam" id="TIGR00099">
    <property type="entry name" value="Cof-subfamily"/>
    <property type="match status" value="1"/>
</dbReference>
<dbReference type="Gene3D" id="3.30.1240.10">
    <property type="match status" value="1"/>
</dbReference>
<dbReference type="SUPFAM" id="SSF56784">
    <property type="entry name" value="HAD-like"/>
    <property type="match status" value="1"/>
</dbReference>
<dbReference type="Pfam" id="PF08282">
    <property type="entry name" value="Hydrolase_3"/>
    <property type="match status" value="1"/>
</dbReference>
<dbReference type="GO" id="GO:0016791">
    <property type="term" value="F:phosphatase activity"/>
    <property type="evidence" value="ECO:0007669"/>
    <property type="project" value="TreeGrafter"/>
</dbReference>
<dbReference type="Proteomes" id="UP000029228">
    <property type="component" value="Unassembled WGS sequence"/>
</dbReference>
<organism evidence="1 2">
    <name type="scientific">Vibrio maritimus</name>
    <dbReference type="NCBI Taxonomy" id="990268"/>
    <lineage>
        <taxon>Bacteria</taxon>
        <taxon>Pseudomonadati</taxon>
        <taxon>Pseudomonadota</taxon>
        <taxon>Gammaproteobacteria</taxon>
        <taxon>Vibrionales</taxon>
        <taxon>Vibrionaceae</taxon>
        <taxon>Vibrio</taxon>
    </lineage>
</organism>
<gene>
    <name evidence="1" type="ORF">JCM19235_3707</name>
</gene>
<dbReference type="GO" id="GO:0005829">
    <property type="term" value="C:cytosol"/>
    <property type="evidence" value="ECO:0007669"/>
    <property type="project" value="TreeGrafter"/>
</dbReference>
<name>A0A090RYZ4_9VIBR</name>
<dbReference type="SFLD" id="SFLDG01140">
    <property type="entry name" value="C2.B:_Phosphomannomutase_and_P"/>
    <property type="match status" value="1"/>
</dbReference>
<comment type="caution">
    <text evidence="1">The sequence shown here is derived from an EMBL/GenBank/DDBJ whole genome shotgun (WGS) entry which is preliminary data.</text>
</comment>
<dbReference type="EMBL" id="BBMR01000006">
    <property type="protein sequence ID" value="GAL20705.1"/>
    <property type="molecule type" value="Genomic_DNA"/>
</dbReference>
<proteinExistence type="predicted"/>
<dbReference type="STRING" id="990268.JCM19235_3707"/>
<dbReference type="Gene3D" id="3.40.50.1000">
    <property type="entry name" value="HAD superfamily/HAD-like"/>
    <property type="match status" value="1"/>
</dbReference>
<dbReference type="NCBIfam" id="TIGR01484">
    <property type="entry name" value="HAD-SF-IIB"/>
    <property type="match status" value="1"/>
</dbReference>
<dbReference type="PROSITE" id="PS01229">
    <property type="entry name" value="COF_2"/>
    <property type="match status" value="1"/>
</dbReference>
<keyword evidence="1" id="KW-0378">Hydrolase</keyword>
<evidence type="ECO:0000313" key="1">
    <source>
        <dbReference type="EMBL" id="GAL20705.1"/>
    </source>
</evidence>
<dbReference type="PANTHER" id="PTHR10000">
    <property type="entry name" value="PHOSPHOSERINE PHOSPHATASE"/>
    <property type="match status" value="1"/>
</dbReference>
<dbReference type="InterPro" id="IPR036412">
    <property type="entry name" value="HAD-like_sf"/>
</dbReference>
<dbReference type="OrthoDB" id="9781413at2"/>
<dbReference type="PROSITE" id="PS01228">
    <property type="entry name" value="COF_1"/>
    <property type="match status" value="1"/>
</dbReference>
<dbReference type="PANTHER" id="PTHR10000:SF58">
    <property type="entry name" value="PYRIDOXAL PHOSPHATE PHOSPHATASE YBHA"/>
    <property type="match status" value="1"/>
</dbReference>
<accession>A0A090RYZ4</accession>